<protein>
    <submittedName>
        <fullName evidence="1 3">Uncharacterized protein</fullName>
    </submittedName>
</protein>
<reference evidence="3" key="1">
    <citation type="submission" date="2017-02" db="UniProtKB">
        <authorList>
            <consortium name="WormBaseParasite"/>
        </authorList>
    </citation>
    <scope>IDENTIFICATION</scope>
</reference>
<dbReference type="Proteomes" id="UP000271162">
    <property type="component" value="Unassembled WGS sequence"/>
</dbReference>
<sequence length="51" mass="5700">METDVMRSVSSSLRNAPRIISSATLSQLFTKTAAMLRWENMIDIRDSVVLG</sequence>
<keyword evidence="2" id="KW-1185">Reference proteome</keyword>
<dbReference type="EMBL" id="UYSL01009459">
    <property type="protein sequence ID" value="VDL68320.1"/>
    <property type="molecule type" value="Genomic_DNA"/>
</dbReference>
<reference evidence="1 2" key="2">
    <citation type="submission" date="2018-11" db="EMBL/GenBank/DDBJ databases">
        <authorList>
            <consortium name="Pathogen Informatics"/>
        </authorList>
    </citation>
    <scope>NUCLEOTIDE SEQUENCE [LARGE SCALE GENOMIC DNA]</scope>
</reference>
<dbReference type="WBParaSite" id="NBR_0000473001-mRNA-1">
    <property type="protein sequence ID" value="NBR_0000473001-mRNA-1"/>
    <property type="gene ID" value="NBR_0000473001"/>
</dbReference>
<organism evidence="3">
    <name type="scientific">Nippostrongylus brasiliensis</name>
    <name type="common">Rat hookworm</name>
    <dbReference type="NCBI Taxonomy" id="27835"/>
    <lineage>
        <taxon>Eukaryota</taxon>
        <taxon>Metazoa</taxon>
        <taxon>Ecdysozoa</taxon>
        <taxon>Nematoda</taxon>
        <taxon>Chromadorea</taxon>
        <taxon>Rhabditida</taxon>
        <taxon>Rhabditina</taxon>
        <taxon>Rhabditomorpha</taxon>
        <taxon>Strongyloidea</taxon>
        <taxon>Heligmosomidae</taxon>
        <taxon>Nippostrongylus</taxon>
    </lineage>
</organism>
<evidence type="ECO:0000313" key="3">
    <source>
        <dbReference type="WBParaSite" id="NBR_0000473001-mRNA-1"/>
    </source>
</evidence>
<gene>
    <name evidence="1" type="ORF">NBR_LOCUS4731</name>
</gene>
<dbReference type="STRING" id="27835.A0A0N4XQC8"/>
<accession>A0A0N4XQC8</accession>
<evidence type="ECO:0000313" key="2">
    <source>
        <dbReference type="Proteomes" id="UP000271162"/>
    </source>
</evidence>
<evidence type="ECO:0000313" key="1">
    <source>
        <dbReference type="EMBL" id="VDL68320.1"/>
    </source>
</evidence>
<proteinExistence type="predicted"/>
<name>A0A0N4XQC8_NIPBR</name>
<dbReference type="AlphaFoldDB" id="A0A0N4XQC8"/>